<reference evidence="1 2" key="1">
    <citation type="journal article" date="2019" name="Nat. Ecol. Evol.">
        <title>Megaphylogeny resolves global patterns of mushroom evolution.</title>
        <authorList>
            <person name="Varga T."/>
            <person name="Krizsan K."/>
            <person name="Foldi C."/>
            <person name="Dima B."/>
            <person name="Sanchez-Garcia M."/>
            <person name="Sanchez-Ramirez S."/>
            <person name="Szollosi G.J."/>
            <person name="Szarkandi J.G."/>
            <person name="Papp V."/>
            <person name="Albert L."/>
            <person name="Andreopoulos W."/>
            <person name="Angelini C."/>
            <person name="Antonin V."/>
            <person name="Barry K.W."/>
            <person name="Bougher N.L."/>
            <person name="Buchanan P."/>
            <person name="Buyck B."/>
            <person name="Bense V."/>
            <person name="Catcheside P."/>
            <person name="Chovatia M."/>
            <person name="Cooper J."/>
            <person name="Damon W."/>
            <person name="Desjardin D."/>
            <person name="Finy P."/>
            <person name="Geml J."/>
            <person name="Haridas S."/>
            <person name="Hughes K."/>
            <person name="Justo A."/>
            <person name="Karasinski D."/>
            <person name="Kautmanova I."/>
            <person name="Kiss B."/>
            <person name="Kocsube S."/>
            <person name="Kotiranta H."/>
            <person name="LaButti K.M."/>
            <person name="Lechner B.E."/>
            <person name="Liimatainen K."/>
            <person name="Lipzen A."/>
            <person name="Lukacs Z."/>
            <person name="Mihaltcheva S."/>
            <person name="Morgado L.N."/>
            <person name="Niskanen T."/>
            <person name="Noordeloos M.E."/>
            <person name="Ohm R.A."/>
            <person name="Ortiz-Santana B."/>
            <person name="Ovrebo C."/>
            <person name="Racz N."/>
            <person name="Riley R."/>
            <person name="Savchenko A."/>
            <person name="Shiryaev A."/>
            <person name="Soop K."/>
            <person name="Spirin V."/>
            <person name="Szebenyi C."/>
            <person name="Tomsovsky M."/>
            <person name="Tulloss R.E."/>
            <person name="Uehling J."/>
            <person name="Grigoriev I.V."/>
            <person name="Vagvolgyi C."/>
            <person name="Papp T."/>
            <person name="Martin F.M."/>
            <person name="Miettinen O."/>
            <person name="Hibbett D.S."/>
            <person name="Nagy L.G."/>
        </authorList>
    </citation>
    <scope>NUCLEOTIDE SEQUENCE [LARGE SCALE GENOMIC DNA]</scope>
    <source>
        <strain evidence="1 2">NL-1719</strain>
    </source>
</reference>
<organism evidence="1 2">
    <name type="scientific">Pluteus cervinus</name>
    <dbReference type="NCBI Taxonomy" id="181527"/>
    <lineage>
        <taxon>Eukaryota</taxon>
        <taxon>Fungi</taxon>
        <taxon>Dikarya</taxon>
        <taxon>Basidiomycota</taxon>
        <taxon>Agaricomycotina</taxon>
        <taxon>Agaricomycetes</taxon>
        <taxon>Agaricomycetidae</taxon>
        <taxon>Agaricales</taxon>
        <taxon>Pluteineae</taxon>
        <taxon>Pluteaceae</taxon>
        <taxon>Pluteus</taxon>
    </lineage>
</organism>
<dbReference type="Proteomes" id="UP000308600">
    <property type="component" value="Unassembled WGS sequence"/>
</dbReference>
<dbReference type="EMBL" id="ML208423">
    <property type="protein sequence ID" value="TFK65855.1"/>
    <property type="molecule type" value="Genomic_DNA"/>
</dbReference>
<sequence>MSWYRNPFRGEGTGESRPPQHPIRIVSPEPDSPGALSPNLSPTAMSESSLSDASSFRSSPDSGISPTTTDGELVEREDQEDGIEEMPGQFEPVPSQTSAASPSASLRDVSTSNVATQEVVSSPSLSRDTDKRPESSVFTNAPSIPDTNAISEAVTVSIFGAPPPDSPFSSSLRSPLAPEDSRSNVSPVSPNNPFLTLEELRPSSFNTTGGAVTSAVSRLPPFTSVQQRSFPHSSPPFSPTGGSDVNWQGFGLSSPLSSSAVPQPLFPLQPTIPKPLSPWIDTRLARLDSAVSGPSSSSVSLNPPALPPRGTISVIEVPEEFPAQDILTDAHVITERIERIFTGAEVIVSHPGSSQYAQGTGVSACGLASLNCARVIFEKQKEGLLGEVILGDVMRKETIEDIMTICAMWTSQAHLDVEDLHKVPYFENELLLQSTRYGRPSIQEFKTLLSELNTSELQSAVAIITRPPEIIACFKVPTPRGDVFVIFDSHPRPLYSKGAAFIFYNSIDETASRLSKILAVDQSIVNDPDMDWQAQLLGNFSGHIFTAKQSATITSLYDARKVILELGIQVLMKDTKVEEMQGEVQTIRGDKERLEGQVRSLHEQRTVMLNRIDRLADENNQLRTRASSSSGSSNSSWWFSSKGGSKRGRDRNSRDGGDPRNEEEQEEMEKDAIIESLKSENERLQKEMNKGDDQQDVVMKSLQEEMIRLREVIQNAQPMHGAGNVAHANIAAGGGQVGRSRKGKEREVPRLPVQPLVEMAMDLDREPLVPLTMPDVIRMPEPGPVQSADEDHVFRLLSDGPRPVPITLPGEGGSGRPAPVVSIFDTPTQTSARVARTRSNGDTPTSNQTTTSKTTEGSPHTPSGSGRTSGDVLMSSVLGGFYRSTSQSGSGGAQQGQGGSTAIANVGPRAEETVHDVFLPPSPPTPPPPQRQPSSRPPSYNEAEFSQIMSPPRPSTHTDRSNLTGSFMERQRQTTVASRGGGSNARAPPRERQLSLGRLNPEPVGPLPPPPSVLAVPSPPSFSLLPTSESPPRPTSRLAPVGRLSSPNRRGLGGSQRLGQFFAGRKSQNDNVPNNARSQEDEDFRLAAELQNQWNQDDVRTQREIARILSQDDFQGFDASPNDHAPGSSSRTPPRPTAGFGGNSSGFFDRILSATPNSSSSDVSASGIGKQNPASPGSNEKGKQPMRLPAISSFMSRRPAPVPVPVPSSVAAALNADSDDEDLGIGLARSMAEVPPAAVARLRPPVHPSRPRPRNSSAIEDALFDIVSEMQPKPSANTTISDDAVVQSLLEDMRRDQRGRQQAEKLQREEQLRLEQSEKDRQLAETFNTGTFECGVCFDTMTMEDVARVEECEHAFCRECLREYIRSKVKDRRFPIPCPTCVANKDANSVGVIHEHMVQLVGIPEDEYQVYIELQLVQFSILVHCRQCKQSAFIDREEHEAASIIGCPLPNCSFSWCKQCNQQVTFGVKHSCDGSAELDHLMQEQGWKKCPGCQTPVQKSTGCNHMTCITPGCNCHFCYTCGQTIIRGGTRKELDIAIRTHYNSRCELFRVPPEVLG</sequence>
<evidence type="ECO:0000313" key="1">
    <source>
        <dbReference type="EMBL" id="TFK65855.1"/>
    </source>
</evidence>
<name>A0ACD3AK81_9AGAR</name>
<keyword evidence="2" id="KW-1185">Reference proteome</keyword>
<protein>
    <submittedName>
        <fullName evidence="1">Uncharacterized protein</fullName>
    </submittedName>
</protein>
<evidence type="ECO:0000313" key="2">
    <source>
        <dbReference type="Proteomes" id="UP000308600"/>
    </source>
</evidence>
<accession>A0ACD3AK81</accession>
<proteinExistence type="predicted"/>
<gene>
    <name evidence="1" type="ORF">BDN72DRAFT_800715</name>
</gene>